<feature type="domain" description="EF-hand" evidence="2">
    <location>
        <begin position="90"/>
        <end position="105"/>
    </location>
</feature>
<gene>
    <name evidence="3" type="ORF">BVC80_7545g1</name>
</gene>
<sequence length="105" mass="12011">MGIRSFLAKRKNQKSLMVSPNGSLSRSPTLFRDSNKRVQEIEEVFRTLEYEATEEELKRMVEEVDSDGDGFIDLNEFIELNTIDSEKHFEDVKSAFSIMDADGDG</sequence>
<accession>A0A200PUH6</accession>
<name>A0A200PUH6_MACCD</name>
<dbReference type="Proteomes" id="UP000195402">
    <property type="component" value="Unassembled WGS sequence"/>
</dbReference>
<proteinExistence type="predicted"/>
<dbReference type="InParanoid" id="A0A200PUH6"/>
<dbReference type="PROSITE" id="PS00018">
    <property type="entry name" value="EF_HAND_1"/>
    <property type="match status" value="1"/>
</dbReference>
<dbReference type="AlphaFoldDB" id="A0A200PUH6"/>
<dbReference type="GO" id="GO:0005509">
    <property type="term" value="F:calcium ion binding"/>
    <property type="evidence" value="ECO:0007669"/>
    <property type="project" value="InterPro"/>
</dbReference>
<evidence type="ECO:0000313" key="4">
    <source>
        <dbReference type="Proteomes" id="UP000195402"/>
    </source>
</evidence>
<dbReference type="InterPro" id="IPR011992">
    <property type="entry name" value="EF-hand-dom_pair"/>
</dbReference>
<dbReference type="STRING" id="56857.A0A200PUH6"/>
<evidence type="ECO:0000313" key="3">
    <source>
        <dbReference type="EMBL" id="OVA01864.1"/>
    </source>
</evidence>
<dbReference type="OrthoDB" id="26525at2759"/>
<dbReference type="SUPFAM" id="SSF47473">
    <property type="entry name" value="EF-hand"/>
    <property type="match status" value="1"/>
</dbReference>
<dbReference type="InterPro" id="IPR018247">
    <property type="entry name" value="EF_Hand_1_Ca_BS"/>
</dbReference>
<feature type="domain" description="EF-hand" evidence="2">
    <location>
        <begin position="52"/>
        <end position="87"/>
    </location>
</feature>
<dbReference type="InterPro" id="IPR002048">
    <property type="entry name" value="EF_hand_dom"/>
</dbReference>
<dbReference type="Gene3D" id="1.10.238.10">
    <property type="entry name" value="EF-hand"/>
    <property type="match status" value="1"/>
</dbReference>
<keyword evidence="4" id="KW-1185">Reference proteome</keyword>
<reference evidence="3 4" key="1">
    <citation type="journal article" date="2017" name="Mol. Plant">
        <title>The Genome of Medicinal Plant Macleaya cordata Provides New Insights into Benzylisoquinoline Alkaloids Metabolism.</title>
        <authorList>
            <person name="Liu X."/>
            <person name="Liu Y."/>
            <person name="Huang P."/>
            <person name="Ma Y."/>
            <person name="Qing Z."/>
            <person name="Tang Q."/>
            <person name="Cao H."/>
            <person name="Cheng P."/>
            <person name="Zheng Y."/>
            <person name="Yuan Z."/>
            <person name="Zhou Y."/>
            <person name="Liu J."/>
            <person name="Tang Z."/>
            <person name="Zhuo Y."/>
            <person name="Zhang Y."/>
            <person name="Yu L."/>
            <person name="Huang J."/>
            <person name="Yang P."/>
            <person name="Peng Q."/>
            <person name="Zhang J."/>
            <person name="Jiang W."/>
            <person name="Zhang Z."/>
            <person name="Lin K."/>
            <person name="Ro D.K."/>
            <person name="Chen X."/>
            <person name="Xiong X."/>
            <person name="Shang Y."/>
            <person name="Huang S."/>
            <person name="Zeng J."/>
        </authorList>
    </citation>
    <scope>NUCLEOTIDE SEQUENCE [LARGE SCALE GENOMIC DNA]</scope>
    <source>
        <strain evidence="4">cv. BLH2017</strain>
        <tissue evidence="3">Root</tissue>
    </source>
</reference>
<protein>
    <submittedName>
        <fullName evidence="3">EF-hand domain</fullName>
    </submittedName>
</protein>
<dbReference type="Pfam" id="PF00036">
    <property type="entry name" value="EF-hand_1"/>
    <property type="match status" value="1"/>
</dbReference>
<organism evidence="3 4">
    <name type="scientific">Macleaya cordata</name>
    <name type="common">Five-seeded plume-poppy</name>
    <name type="synonym">Bocconia cordata</name>
    <dbReference type="NCBI Taxonomy" id="56857"/>
    <lineage>
        <taxon>Eukaryota</taxon>
        <taxon>Viridiplantae</taxon>
        <taxon>Streptophyta</taxon>
        <taxon>Embryophyta</taxon>
        <taxon>Tracheophyta</taxon>
        <taxon>Spermatophyta</taxon>
        <taxon>Magnoliopsida</taxon>
        <taxon>Ranunculales</taxon>
        <taxon>Papaveraceae</taxon>
        <taxon>Papaveroideae</taxon>
        <taxon>Macleaya</taxon>
    </lineage>
</organism>
<comment type="caution">
    <text evidence="3">The sequence shown here is derived from an EMBL/GenBank/DDBJ whole genome shotgun (WGS) entry which is preliminary data.</text>
</comment>
<evidence type="ECO:0000259" key="2">
    <source>
        <dbReference type="PROSITE" id="PS50222"/>
    </source>
</evidence>
<evidence type="ECO:0000256" key="1">
    <source>
        <dbReference type="ARBA" id="ARBA00022837"/>
    </source>
</evidence>
<keyword evidence="1" id="KW-0106">Calcium</keyword>
<dbReference type="EMBL" id="MVGT01004036">
    <property type="protein sequence ID" value="OVA01864.1"/>
    <property type="molecule type" value="Genomic_DNA"/>
</dbReference>
<dbReference type="PROSITE" id="PS50222">
    <property type="entry name" value="EF_HAND_2"/>
    <property type="match status" value="2"/>
</dbReference>
<dbReference type="CDD" id="cd00051">
    <property type="entry name" value="EFh"/>
    <property type="match status" value="1"/>
</dbReference>